<feature type="transmembrane region" description="Helical" evidence="1">
    <location>
        <begin position="35"/>
        <end position="54"/>
    </location>
</feature>
<keyword evidence="3" id="KW-1185">Reference proteome</keyword>
<keyword evidence="1" id="KW-0812">Transmembrane</keyword>
<evidence type="ECO:0000313" key="2">
    <source>
        <dbReference type="EMBL" id="MBX7481251.1"/>
    </source>
</evidence>
<evidence type="ECO:0000256" key="1">
    <source>
        <dbReference type="SAM" id="Phobius"/>
    </source>
</evidence>
<proteinExistence type="predicted"/>
<gene>
    <name evidence="2" type="ORF">K3174_01805</name>
</gene>
<protein>
    <submittedName>
        <fullName evidence="2">Uncharacterized protein</fullName>
    </submittedName>
</protein>
<name>A0ABS7J1Q0_9SPHN</name>
<reference evidence="2 3" key="1">
    <citation type="submission" date="2021-08" db="EMBL/GenBank/DDBJ databases">
        <title>Comparative Genomics Analysis of the Genus Qipengyuania Reveals Extensive Genetic Diversity and Metabolic Versatility, Including the Description of Fifteen Novel Species.</title>
        <authorList>
            <person name="Liu Y."/>
        </authorList>
    </citation>
    <scope>NUCLEOTIDE SEQUENCE [LARGE SCALE GENOMIC DNA]</scope>
    <source>
        <strain evidence="2 3">6D47A</strain>
    </source>
</reference>
<dbReference type="Proteomes" id="UP000755104">
    <property type="component" value="Unassembled WGS sequence"/>
</dbReference>
<dbReference type="RefSeq" id="WP_221555182.1">
    <property type="nucleotide sequence ID" value="NZ_JAIGNO010000001.1"/>
</dbReference>
<organism evidence="2 3">
    <name type="scientific">Qipengyuania qiaonensis</name>
    <dbReference type="NCBI Taxonomy" id="2867240"/>
    <lineage>
        <taxon>Bacteria</taxon>
        <taxon>Pseudomonadati</taxon>
        <taxon>Pseudomonadota</taxon>
        <taxon>Alphaproteobacteria</taxon>
        <taxon>Sphingomonadales</taxon>
        <taxon>Erythrobacteraceae</taxon>
        <taxon>Qipengyuania</taxon>
    </lineage>
</organism>
<evidence type="ECO:0000313" key="3">
    <source>
        <dbReference type="Proteomes" id="UP000755104"/>
    </source>
</evidence>
<keyword evidence="1" id="KW-0472">Membrane</keyword>
<sequence length="55" mass="6147">MNEYQIVSLISLVGFLILVASGFRSHNVGWRKGLYMAGAWAGIFAITILFIDMVR</sequence>
<dbReference type="EMBL" id="JAIGNO010000001">
    <property type="protein sequence ID" value="MBX7481251.1"/>
    <property type="molecule type" value="Genomic_DNA"/>
</dbReference>
<comment type="caution">
    <text evidence="2">The sequence shown here is derived from an EMBL/GenBank/DDBJ whole genome shotgun (WGS) entry which is preliminary data.</text>
</comment>
<accession>A0ABS7J1Q0</accession>
<feature type="transmembrane region" description="Helical" evidence="1">
    <location>
        <begin position="6"/>
        <end position="23"/>
    </location>
</feature>
<keyword evidence="1" id="KW-1133">Transmembrane helix</keyword>